<dbReference type="SMART" id="SM00977">
    <property type="entry name" value="TilS_C"/>
    <property type="match status" value="1"/>
</dbReference>
<comment type="subcellular location">
    <subcellularLocation>
        <location evidence="1 8">Cytoplasm</location>
    </subcellularLocation>
</comment>
<dbReference type="Proteomes" id="UP001139409">
    <property type="component" value="Unassembled WGS sequence"/>
</dbReference>
<reference evidence="10" key="1">
    <citation type="submission" date="2021-09" db="EMBL/GenBank/DDBJ databases">
        <title>Fulvivirga sp. isolated from coastal sediment.</title>
        <authorList>
            <person name="Yu H."/>
        </authorList>
    </citation>
    <scope>NUCLEOTIDE SEQUENCE</scope>
    <source>
        <strain evidence="10">1062</strain>
    </source>
</reference>
<dbReference type="InterPro" id="IPR012796">
    <property type="entry name" value="Lysidine-tRNA-synth_C"/>
</dbReference>
<dbReference type="PANTHER" id="PTHR43033:SF1">
    <property type="entry name" value="TRNA(ILE)-LYSIDINE SYNTHASE-RELATED"/>
    <property type="match status" value="1"/>
</dbReference>
<dbReference type="NCBIfam" id="TIGR02433">
    <property type="entry name" value="lysidine_TilS_C"/>
    <property type="match status" value="1"/>
</dbReference>
<evidence type="ECO:0000256" key="2">
    <source>
        <dbReference type="ARBA" id="ARBA00022490"/>
    </source>
</evidence>
<comment type="catalytic activity">
    <reaction evidence="7 8">
        <text>cytidine(34) in tRNA(Ile2) + L-lysine + ATP = lysidine(34) in tRNA(Ile2) + AMP + diphosphate + H(+)</text>
        <dbReference type="Rhea" id="RHEA:43744"/>
        <dbReference type="Rhea" id="RHEA-COMP:10625"/>
        <dbReference type="Rhea" id="RHEA-COMP:10670"/>
        <dbReference type="ChEBI" id="CHEBI:15378"/>
        <dbReference type="ChEBI" id="CHEBI:30616"/>
        <dbReference type="ChEBI" id="CHEBI:32551"/>
        <dbReference type="ChEBI" id="CHEBI:33019"/>
        <dbReference type="ChEBI" id="CHEBI:82748"/>
        <dbReference type="ChEBI" id="CHEBI:83665"/>
        <dbReference type="ChEBI" id="CHEBI:456215"/>
        <dbReference type="EC" id="6.3.4.19"/>
    </reaction>
</comment>
<proteinExistence type="inferred from homology"/>
<dbReference type="HAMAP" id="MF_01161">
    <property type="entry name" value="tRNA_Ile_lys_synt"/>
    <property type="match status" value="1"/>
</dbReference>
<evidence type="ECO:0000256" key="1">
    <source>
        <dbReference type="ARBA" id="ARBA00004496"/>
    </source>
</evidence>
<dbReference type="InterPro" id="IPR012094">
    <property type="entry name" value="tRNA_Ile_lys_synt"/>
</dbReference>
<comment type="function">
    <text evidence="8">Ligates lysine onto the cytidine present at position 34 of the AUA codon-specific tRNA(Ile) that contains the anticodon CAU, in an ATP-dependent manner. Cytidine is converted to lysidine, thus changing the amino acid specificity of the tRNA from methionine to isoleucine.</text>
</comment>
<dbReference type="InterPro" id="IPR014729">
    <property type="entry name" value="Rossmann-like_a/b/a_fold"/>
</dbReference>
<dbReference type="InterPro" id="IPR011063">
    <property type="entry name" value="TilS/TtcA_N"/>
</dbReference>
<evidence type="ECO:0000256" key="8">
    <source>
        <dbReference type="HAMAP-Rule" id="MF_01161"/>
    </source>
</evidence>
<evidence type="ECO:0000313" key="11">
    <source>
        <dbReference type="Proteomes" id="UP001139409"/>
    </source>
</evidence>
<evidence type="ECO:0000256" key="6">
    <source>
        <dbReference type="ARBA" id="ARBA00022840"/>
    </source>
</evidence>
<feature type="binding site" evidence="8">
    <location>
        <begin position="26"/>
        <end position="31"/>
    </location>
    <ligand>
        <name>ATP</name>
        <dbReference type="ChEBI" id="CHEBI:30616"/>
    </ligand>
</feature>
<dbReference type="Pfam" id="PF11734">
    <property type="entry name" value="TilS_C"/>
    <property type="match status" value="1"/>
</dbReference>
<evidence type="ECO:0000256" key="5">
    <source>
        <dbReference type="ARBA" id="ARBA00022741"/>
    </source>
</evidence>
<dbReference type="RefSeq" id="WP_225697020.1">
    <property type="nucleotide sequence ID" value="NZ_JAIXNE010000001.1"/>
</dbReference>
<keyword evidence="3 8" id="KW-0436">Ligase</keyword>
<dbReference type="CDD" id="cd01992">
    <property type="entry name" value="TilS_N"/>
    <property type="match status" value="1"/>
</dbReference>
<organism evidence="10 11">
    <name type="scientific">Fulvivirga sedimenti</name>
    <dbReference type="NCBI Taxonomy" id="2879465"/>
    <lineage>
        <taxon>Bacteria</taxon>
        <taxon>Pseudomonadati</taxon>
        <taxon>Bacteroidota</taxon>
        <taxon>Cytophagia</taxon>
        <taxon>Cytophagales</taxon>
        <taxon>Fulvivirgaceae</taxon>
        <taxon>Fulvivirga</taxon>
    </lineage>
</organism>
<name>A0A9X1KVP7_9BACT</name>
<dbReference type="EMBL" id="JAIXNE010000001">
    <property type="protein sequence ID" value="MCA6073910.1"/>
    <property type="molecule type" value="Genomic_DNA"/>
</dbReference>
<dbReference type="Pfam" id="PF01171">
    <property type="entry name" value="ATP_bind_3"/>
    <property type="match status" value="1"/>
</dbReference>
<accession>A0A9X1KVP7</accession>
<protein>
    <recommendedName>
        <fullName evidence="8">tRNA(Ile)-lysidine synthase</fullName>
        <ecNumber evidence="8">6.3.4.19</ecNumber>
    </recommendedName>
    <alternativeName>
        <fullName evidence="8">tRNA(Ile)-2-lysyl-cytidine synthase</fullName>
    </alternativeName>
    <alternativeName>
        <fullName evidence="8">tRNA(Ile)-lysidine synthetase</fullName>
    </alternativeName>
</protein>
<dbReference type="InterPro" id="IPR012795">
    <property type="entry name" value="tRNA_Ile_lys_synt_N"/>
</dbReference>
<dbReference type="GO" id="GO:0006400">
    <property type="term" value="P:tRNA modification"/>
    <property type="evidence" value="ECO:0007669"/>
    <property type="project" value="UniProtKB-UniRule"/>
</dbReference>
<evidence type="ECO:0000256" key="7">
    <source>
        <dbReference type="ARBA" id="ARBA00048539"/>
    </source>
</evidence>
<sequence>MLPGSFLELFHACKIKKSDRLLVAVSGGIDSAVLIDLLAGESFDFAIAHVNFMLRGEDSEKDEQFVQKLARSRDVPFFSVQFETRTYAEEKKISIQMAARELRYAWMYELLEKEGFNYLVTAHHLNDALETTLLNLSRGTGIAGLRGIKPLHDRIFRPLLHTSRNSIESYARLKNVQWREDVSNASDHYTRNYIRHHIIPKLEELNPSVIETYRATHLRLMDAESVLLQEAAERINAYQHKQGEDIYIHRDAFRDTNLAVTEVLLAPYGLTISQNQDLLECIGRNDHSQIFITSDFRLNLDREYLIISKSPTEIIPLRIDLSDAHYEHDLGKIQAFIEPGFEPVLKGPMQASFDIERLREPLILRKWEEGDHFIPLGMKGKKKVSDLMIDEKIPLNLKQRVCVLESNGEIVWVVGLRISEMAKVTQHTTRRFNIIIDNDKSV</sequence>
<comment type="caution">
    <text evidence="10">The sequence shown here is derived from an EMBL/GenBank/DDBJ whole genome shotgun (WGS) entry which is preliminary data.</text>
</comment>
<comment type="similarity">
    <text evidence="8">Belongs to the tRNA(Ile)-lysidine synthase family.</text>
</comment>
<keyword evidence="11" id="KW-1185">Reference proteome</keyword>
<keyword evidence="6 8" id="KW-0067">ATP-binding</keyword>
<gene>
    <name evidence="8 10" type="primary">tilS</name>
    <name evidence="10" type="ORF">LDX50_03470</name>
</gene>
<dbReference type="SUPFAM" id="SSF56037">
    <property type="entry name" value="PheT/TilS domain"/>
    <property type="match status" value="1"/>
</dbReference>
<keyword evidence="5 8" id="KW-0547">Nucleotide-binding</keyword>
<dbReference type="SUPFAM" id="SSF52402">
    <property type="entry name" value="Adenine nucleotide alpha hydrolases-like"/>
    <property type="match status" value="1"/>
</dbReference>
<dbReference type="GO" id="GO:0032267">
    <property type="term" value="F:tRNA(Ile)-lysidine synthase activity"/>
    <property type="evidence" value="ECO:0007669"/>
    <property type="project" value="UniProtKB-EC"/>
</dbReference>
<keyword evidence="4 8" id="KW-0819">tRNA processing</keyword>
<evidence type="ECO:0000256" key="4">
    <source>
        <dbReference type="ARBA" id="ARBA00022694"/>
    </source>
</evidence>
<comment type="domain">
    <text evidence="8">The N-terminal region contains the highly conserved SGGXDS motif, predicted to be a P-loop motif involved in ATP binding.</text>
</comment>
<evidence type="ECO:0000313" key="10">
    <source>
        <dbReference type="EMBL" id="MCA6073910.1"/>
    </source>
</evidence>
<evidence type="ECO:0000259" key="9">
    <source>
        <dbReference type="SMART" id="SM00977"/>
    </source>
</evidence>
<evidence type="ECO:0000256" key="3">
    <source>
        <dbReference type="ARBA" id="ARBA00022598"/>
    </source>
</evidence>
<dbReference type="Gene3D" id="3.40.50.620">
    <property type="entry name" value="HUPs"/>
    <property type="match status" value="1"/>
</dbReference>
<feature type="domain" description="Lysidine-tRNA(Ile) synthetase C-terminal" evidence="9">
    <location>
        <begin position="362"/>
        <end position="434"/>
    </location>
</feature>
<dbReference type="GO" id="GO:0005524">
    <property type="term" value="F:ATP binding"/>
    <property type="evidence" value="ECO:0007669"/>
    <property type="project" value="UniProtKB-UniRule"/>
</dbReference>
<keyword evidence="2 8" id="KW-0963">Cytoplasm</keyword>
<dbReference type="AlphaFoldDB" id="A0A9X1KVP7"/>
<dbReference type="GO" id="GO:0005737">
    <property type="term" value="C:cytoplasm"/>
    <property type="evidence" value="ECO:0007669"/>
    <property type="project" value="UniProtKB-SubCell"/>
</dbReference>
<dbReference type="PANTHER" id="PTHR43033">
    <property type="entry name" value="TRNA(ILE)-LYSIDINE SYNTHASE-RELATED"/>
    <property type="match status" value="1"/>
</dbReference>
<dbReference type="EC" id="6.3.4.19" evidence="8"/>
<dbReference type="NCBIfam" id="TIGR02432">
    <property type="entry name" value="lysidine_TilS_N"/>
    <property type="match status" value="1"/>
</dbReference>